<accession>A0A1R4FIG1</accession>
<reference evidence="2 3" key="1">
    <citation type="submission" date="2017-02" db="EMBL/GenBank/DDBJ databases">
        <authorList>
            <person name="Peterson S.W."/>
        </authorList>
    </citation>
    <scope>NUCLEOTIDE SEQUENCE [LARGE SCALE GENOMIC DNA]</scope>
    <source>
        <strain evidence="2 3">LMG 22410</strain>
    </source>
</reference>
<proteinExistence type="predicted"/>
<evidence type="ECO:0000313" key="3">
    <source>
        <dbReference type="Proteomes" id="UP000195787"/>
    </source>
</evidence>
<gene>
    <name evidence="2" type="ORF">CZ674_04655</name>
</gene>
<sequence>MNTEITTATIGAETPEQAVARLTAEAERLEAEIRVLNTTQIESWDDPRVAALGEKLYESAISEGVRREYETMANAVGLPRPRAPYRVHMRISLEYPVIVEAMSEEDAQAQTLEAMRENGSHEWLAEQSGISIPPGIHNLAVSPRLANRID</sequence>
<keyword evidence="3" id="KW-1185">Reference proteome</keyword>
<feature type="coiled-coil region" evidence="1">
    <location>
        <begin position="12"/>
        <end position="39"/>
    </location>
</feature>
<dbReference type="GeneID" id="303172491"/>
<dbReference type="AlphaFoldDB" id="A0A1R4FIG1"/>
<protein>
    <submittedName>
        <fullName evidence="2">Uncharacterized protein</fullName>
    </submittedName>
</protein>
<dbReference type="Proteomes" id="UP000195787">
    <property type="component" value="Unassembled WGS sequence"/>
</dbReference>
<keyword evidence="1" id="KW-0175">Coiled coil</keyword>
<organism evidence="2 3">
    <name type="scientific">Agrococcus casei LMG 22410</name>
    <dbReference type="NCBI Taxonomy" id="1255656"/>
    <lineage>
        <taxon>Bacteria</taxon>
        <taxon>Bacillati</taxon>
        <taxon>Actinomycetota</taxon>
        <taxon>Actinomycetes</taxon>
        <taxon>Micrococcales</taxon>
        <taxon>Microbacteriaceae</taxon>
        <taxon>Agrococcus</taxon>
    </lineage>
</organism>
<name>A0A1R4FIG1_9MICO</name>
<dbReference type="RefSeq" id="WP_086991380.1">
    <property type="nucleotide sequence ID" value="NZ_FUHU01000024.1"/>
</dbReference>
<evidence type="ECO:0000313" key="2">
    <source>
        <dbReference type="EMBL" id="SJM55676.1"/>
    </source>
</evidence>
<evidence type="ECO:0000256" key="1">
    <source>
        <dbReference type="SAM" id="Coils"/>
    </source>
</evidence>
<dbReference type="EMBL" id="FUHU01000024">
    <property type="protein sequence ID" value="SJM55676.1"/>
    <property type="molecule type" value="Genomic_DNA"/>
</dbReference>